<dbReference type="EMBL" id="CALNXI010001709">
    <property type="protein sequence ID" value="CAH3175454.1"/>
    <property type="molecule type" value="Genomic_DNA"/>
</dbReference>
<comment type="caution">
    <text evidence="1">The sequence shown here is derived from an EMBL/GenBank/DDBJ whole genome shotgun (WGS) entry which is preliminary data.</text>
</comment>
<proteinExistence type="predicted"/>
<reference evidence="1 2" key="1">
    <citation type="submission" date="2022-05" db="EMBL/GenBank/DDBJ databases">
        <authorList>
            <consortium name="Genoscope - CEA"/>
            <person name="William W."/>
        </authorList>
    </citation>
    <scope>NUCLEOTIDE SEQUENCE [LARGE SCALE GENOMIC DNA]</scope>
</reference>
<feature type="non-terminal residue" evidence="1">
    <location>
        <position position="471"/>
    </location>
</feature>
<accession>A0ABN8R8C8</accession>
<evidence type="ECO:0000313" key="2">
    <source>
        <dbReference type="Proteomes" id="UP001159427"/>
    </source>
</evidence>
<protein>
    <submittedName>
        <fullName evidence="1">Uncharacterized protein</fullName>
    </submittedName>
</protein>
<keyword evidence="2" id="KW-1185">Reference proteome</keyword>
<organism evidence="1 2">
    <name type="scientific">Porites evermanni</name>
    <dbReference type="NCBI Taxonomy" id="104178"/>
    <lineage>
        <taxon>Eukaryota</taxon>
        <taxon>Metazoa</taxon>
        <taxon>Cnidaria</taxon>
        <taxon>Anthozoa</taxon>
        <taxon>Hexacorallia</taxon>
        <taxon>Scleractinia</taxon>
        <taxon>Fungiina</taxon>
        <taxon>Poritidae</taxon>
        <taxon>Porites</taxon>
    </lineage>
</organism>
<gene>
    <name evidence="1" type="ORF">PEVE_00010134</name>
</gene>
<name>A0ABN8R8C8_9CNID</name>
<evidence type="ECO:0000313" key="1">
    <source>
        <dbReference type="EMBL" id="CAH3175454.1"/>
    </source>
</evidence>
<sequence length="471" mass="53141">MKHTEKTTKKGNPFKQRITFGFGIPIPRPLAYKDLIHKIAEIDIGELISVRETLCATLPPEQKVAGVYRDLEKMLLILSKFYLETDPIRKDDERLSWFGKKGAFKVAIGGDGAAFGKWDESMSWLVSFINVGAKVASPNDNFLLFGANCKEDHPAVRLFTKQLSSKIEEIENNTYIVLGMQVTFSFELVPSDMKFLSIINGELNNAATYFSSFANVSKEDCMSLKGKFRTTPDCKWKPWPCKQRLNIAKQVLNFKDNLPSNLAKSTQRTRITRFIANKNSRKEFDPLIGNLCDKEVVEPLHLKNNGVQHLHSMLLDLAISSSNLPDKISSLSDLPPSSAISRYLKALESDVKAGRLKKQLEKWILEDRSKDKDFSYRLTGKDSRLVLHGFMFLVDAIKGNSENPTLLMKLIYNVFITIKLSDCASRFSMYDITPPAVQELQEISHDYFKAVVLFSGKVSGTVWSIGHLAPV</sequence>
<dbReference type="Proteomes" id="UP001159427">
    <property type="component" value="Unassembled WGS sequence"/>
</dbReference>